<evidence type="ECO:0000313" key="3">
    <source>
        <dbReference type="Proteomes" id="UP000276741"/>
    </source>
</evidence>
<dbReference type="EMBL" id="AP018553">
    <property type="protein sequence ID" value="BBD72478.1"/>
    <property type="molecule type" value="Genomic_DNA"/>
</dbReference>
<accession>A0A348B2S6</accession>
<dbReference type="KEGG" id="sacd:HS1genome_0867"/>
<evidence type="ECO:0008006" key="4">
    <source>
        <dbReference type="Google" id="ProtNLM"/>
    </source>
</evidence>
<evidence type="ECO:0000313" key="1">
    <source>
        <dbReference type="EMBL" id="BBD72478.1"/>
    </source>
</evidence>
<dbReference type="Proteomes" id="UP000276741">
    <property type="component" value="Chromosome"/>
</dbReference>
<protein>
    <recommendedName>
        <fullName evidence="4">Transposase</fullName>
    </recommendedName>
</protein>
<evidence type="ECO:0000313" key="2">
    <source>
        <dbReference type="EMBL" id="GGT96841.1"/>
    </source>
</evidence>
<name>A0A348B2S6_9CREN</name>
<organism evidence="1 3">
    <name type="scientific">Sulfodiicoccus acidiphilus</name>
    <dbReference type="NCBI Taxonomy" id="1670455"/>
    <lineage>
        <taxon>Archaea</taxon>
        <taxon>Thermoproteota</taxon>
        <taxon>Thermoprotei</taxon>
        <taxon>Sulfolobales</taxon>
        <taxon>Sulfolobaceae</taxon>
        <taxon>Sulfodiicoccus</taxon>
    </lineage>
</organism>
<reference evidence="1" key="3">
    <citation type="journal article" date="2019" name="BMC Res. Notes">
        <title>Complete genome sequence of the Sulfodiicoccus acidiphilus strain HS-1T, the first crenarchaeon that lacks polB3, isolated from an acidic hot spring in Ohwaku-dani, Hakone, Japan.</title>
        <authorList>
            <person name="Sakai H.D."/>
            <person name="Kurosawa N."/>
        </authorList>
    </citation>
    <scope>NUCLEOTIDE SEQUENCE</scope>
    <source>
        <strain evidence="1">HS-1</strain>
    </source>
</reference>
<dbReference type="EMBL" id="BMQS01000011">
    <property type="protein sequence ID" value="GGT96841.1"/>
    <property type="molecule type" value="Genomic_DNA"/>
</dbReference>
<reference evidence="2" key="4">
    <citation type="submission" date="2020-09" db="EMBL/GenBank/DDBJ databases">
        <authorList>
            <person name="Sun Q."/>
            <person name="Ohkuma M."/>
        </authorList>
    </citation>
    <scope>NUCLEOTIDE SEQUENCE</scope>
    <source>
        <strain evidence="2">JCM 31740</strain>
    </source>
</reference>
<reference evidence="2" key="1">
    <citation type="journal article" date="2014" name="Int. J. Syst. Evol. Microbiol.">
        <title>Complete genome sequence of Corynebacterium casei LMG S-19264T (=DSM 44701T), isolated from a smear-ripened cheese.</title>
        <authorList>
            <consortium name="US DOE Joint Genome Institute (JGI-PGF)"/>
            <person name="Walter F."/>
            <person name="Albersmeier A."/>
            <person name="Kalinowski J."/>
            <person name="Ruckert C."/>
        </authorList>
    </citation>
    <scope>NUCLEOTIDE SEQUENCE</scope>
    <source>
        <strain evidence="2">JCM 31740</strain>
    </source>
</reference>
<sequence length="95" mass="11152">MKEARLVAKDDKAFLEVVFGKQLKKVEPKSSVAVDIDMGEIVVGRDDINYVRIPTRLEEVHHCKSLAENLQKKYQRRWRENKRILARFPFFPPKG</sequence>
<proteinExistence type="predicted"/>
<keyword evidence="3" id="KW-1185">Reference proteome</keyword>
<gene>
    <name evidence="2" type="ORF">GCM10007116_12920</name>
    <name evidence="1" type="ORF">HS1genome_0867</name>
</gene>
<reference evidence="3" key="2">
    <citation type="submission" date="2018-04" db="EMBL/GenBank/DDBJ databases">
        <title>Complete genome sequence of Sulfodiicoccus acidiphilus strain HS-1.</title>
        <authorList>
            <person name="Sakai H.D."/>
            <person name="Kurosawa N."/>
        </authorList>
    </citation>
    <scope>NUCLEOTIDE SEQUENCE [LARGE SCALE GENOMIC DNA]</scope>
    <source>
        <strain evidence="3">HS-1</strain>
    </source>
</reference>
<dbReference type="Proteomes" id="UP000616143">
    <property type="component" value="Unassembled WGS sequence"/>
</dbReference>
<dbReference type="AlphaFoldDB" id="A0A348B2S6"/>